<proteinExistence type="predicted"/>
<dbReference type="OrthoDB" id="2326446at2759"/>
<evidence type="ECO:0000313" key="3">
    <source>
        <dbReference type="Proteomes" id="UP000235672"/>
    </source>
</evidence>
<keyword evidence="3" id="KW-1185">Reference proteome</keyword>
<name>A0A2J6PVI6_9HELO</name>
<organism evidence="2 3">
    <name type="scientific">Hyaloscypha hepaticicola</name>
    <dbReference type="NCBI Taxonomy" id="2082293"/>
    <lineage>
        <taxon>Eukaryota</taxon>
        <taxon>Fungi</taxon>
        <taxon>Dikarya</taxon>
        <taxon>Ascomycota</taxon>
        <taxon>Pezizomycotina</taxon>
        <taxon>Leotiomycetes</taxon>
        <taxon>Helotiales</taxon>
        <taxon>Hyaloscyphaceae</taxon>
        <taxon>Hyaloscypha</taxon>
    </lineage>
</organism>
<evidence type="ECO:0000259" key="1">
    <source>
        <dbReference type="PROSITE" id="PS51186"/>
    </source>
</evidence>
<dbReference type="Proteomes" id="UP000235672">
    <property type="component" value="Unassembled WGS sequence"/>
</dbReference>
<gene>
    <name evidence="2" type="ORF">NA56DRAFT_648195</name>
</gene>
<accession>A0A2J6PVI6</accession>
<protein>
    <recommendedName>
        <fullName evidence="1">N-acetyltransferase domain-containing protein</fullName>
    </recommendedName>
</protein>
<dbReference type="InterPro" id="IPR016181">
    <property type="entry name" value="Acyl_CoA_acyltransferase"/>
</dbReference>
<dbReference type="AlphaFoldDB" id="A0A2J6PVI6"/>
<dbReference type="STRING" id="1745343.A0A2J6PVI6"/>
<evidence type="ECO:0000313" key="2">
    <source>
        <dbReference type="EMBL" id="PMD18030.1"/>
    </source>
</evidence>
<dbReference type="GO" id="GO:0016747">
    <property type="term" value="F:acyltransferase activity, transferring groups other than amino-acyl groups"/>
    <property type="evidence" value="ECO:0007669"/>
    <property type="project" value="InterPro"/>
</dbReference>
<reference evidence="2 3" key="1">
    <citation type="submission" date="2016-05" db="EMBL/GenBank/DDBJ databases">
        <title>A degradative enzymes factory behind the ericoid mycorrhizal symbiosis.</title>
        <authorList>
            <consortium name="DOE Joint Genome Institute"/>
            <person name="Martino E."/>
            <person name="Morin E."/>
            <person name="Grelet G."/>
            <person name="Kuo A."/>
            <person name="Kohler A."/>
            <person name="Daghino S."/>
            <person name="Barry K."/>
            <person name="Choi C."/>
            <person name="Cichocki N."/>
            <person name="Clum A."/>
            <person name="Copeland A."/>
            <person name="Hainaut M."/>
            <person name="Haridas S."/>
            <person name="Labutti K."/>
            <person name="Lindquist E."/>
            <person name="Lipzen A."/>
            <person name="Khouja H.-R."/>
            <person name="Murat C."/>
            <person name="Ohm R."/>
            <person name="Olson A."/>
            <person name="Spatafora J."/>
            <person name="Veneault-Fourrey C."/>
            <person name="Henrissat B."/>
            <person name="Grigoriev I."/>
            <person name="Martin F."/>
            <person name="Perotto S."/>
        </authorList>
    </citation>
    <scope>NUCLEOTIDE SEQUENCE [LARGE SCALE GENOMIC DNA]</scope>
    <source>
        <strain evidence="2 3">UAMH 7357</strain>
    </source>
</reference>
<dbReference type="Gene3D" id="3.40.630.30">
    <property type="match status" value="1"/>
</dbReference>
<dbReference type="SUPFAM" id="SSF55729">
    <property type="entry name" value="Acyl-CoA N-acyltransferases (Nat)"/>
    <property type="match status" value="1"/>
</dbReference>
<feature type="domain" description="N-acetyltransferase" evidence="1">
    <location>
        <begin position="60"/>
        <end position="243"/>
    </location>
</feature>
<dbReference type="PROSITE" id="PS51186">
    <property type="entry name" value="GNAT"/>
    <property type="match status" value="1"/>
</dbReference>
<dbReference type="InterPro" id="IPR000182">
    <property type="entry name" value="GNAT_dom"/>
</dbReference>
<sequence length="243" mass="27437">MASVAPTKKPKVQLIPWNPTSPEHIQRLIQQRVACGWDSDAVEGWWKACQESGEFNLQWIVLEDSNPSSEAHLKKHIEIYPDDQTPLVDSALFYSAKPRTIHLPQRKFIPIGHICLGSVSAINEPLTSPFVDMEGLYWISNFYISRALQGSGLGSATLDTIESIATSEPLNAKTLAMNAINKHDPGREEKYEALGLPIPPFSNQEWYEKRGYQVYNTLEKAFSKVDSTGKTWYWNAVYLKKAI</sequence>
<dbReference type="EMBL" id="KZ613496">
    <property type="protein sequence ID" value="PMD18030.1"/>
    <property type="molecule type" value="Genomic_DNA"/>
</dbReference>